<proteinExistence type="predicted"/>
<evidence type="ECO:0000256" key="2">
    <source>
        <dbReference type="ARBA" id="ARBA00022692"/>
    </source>
</evidence>
<sequence>MGRGEVRARGKQGRIAVPAMPRPMAILCCVLNFIVPGLGTIIAGFTVCCCARSEDMTYCEKMSSFCISFWIGILQILTLPVLLLGWIWSCVWGVSFIGMSNEYYVDNPVMDNGHVISANQSHPVTSAPRPQAHGYPRATTQQPAAQGGYYPGYQQQPQQPYHGYGAPQGPQYVAAPSAPPPEEPQAIHSGYGGMNPQPGPFYGEPPPPYSESELPPAKPPVKS</sequence>
<feature type="compositionally biased region" description="Low complexity" evidence="5">
    <location>
        <begin position="141"/>
        <end position="176"/>
    </location>
</feature>
<dbReference type="EnsemblMetazoa" id="G28284.3">
    <property type="protein sequence ID" value="G28284.3:cds"/>
    <property type="gene ID" value="G28284"/>
</dbReference>
<accession>A0A8W8LJ57</accession>
<evidence type="ECO:0000313" key="7">
    <source>
        <dbReference type="EnsemblMetazoa" id="G28284.2:cds"/>
    </source>
</evidence>
<feature type="transmembrane region" description="Helical" evidence="6">
    <location>
        <begin position="63"/>
        <end position="88"/>
    </location>
</feature>
<dbReference type="GO" id="GO:0016020">
    <property type="term" value="C:membrane"/>
    <property type="evidence" value="ECO:0007669"/>
    <property type="project" value="UniProtKB-SubCell"/>
</dbReference>
<dbReference type="EnsemblMetazoa" id="G28284.4">
    <property type="protein sequence ID" value="G28284.4:cds"/>
    <property type="gene ID" value="G28284"/>
</dbReference>
<dbReference type="InterPro" id="IPR026673">
    <property type="entry name" value="SPEC3/Stum"/>
</dbReference>
<dbReference type="Pfam" id="PF15795">
    <property type="entry name" value="Spec3"/>
    <property type="match status" value="1"/>
</dbReference>
<name>A0A8W8LJ57_MAGGI</name>
<reference evidence="7" key="1">
    <citation type="submission" date="2022-08" db="UniProtKB">
        <authorList>
            <consortium name="EnsemblMetazoa"/>
        </authorList>
    </citation>
    <scope>IDENTIFICATION</scope>
    <source>
        <strain evidence="7">05x7-T-G4-1.051#20</strain>
    </source>
</reference>
<dbReference type="EnsemblMetazoa" id="G28284.2">
    <property type="protein sequence ID" value="G28284.2:cds"/>
    <property type="gene ID" value="G28284"/>
</dbReference>
<dbReference type="OMA" id="FIGMSHD"/>
<dbReference type="PANTHER" id="PTHR21676">
    <property type="entry name" value="PROTEIN STUM"/>
    <property type="match status" value="1"/>
</dbReference>
<feature type="transmembrane region" description="Helical" evidence="6">
    <location>
        <begin position="24"/>
        <end position="51"/>
    </location>
</feature>
<feature type="compositionally biased region" description="Pro residues" evidence="5">
    <location>
        <begin position="197"/>
        <end position="209"/>
    </location>
</feature>
<keyword evidence="8" id="KW-1185">Reference proteome</keyword>
<dbReference type="OrthoDB" id="361532at2759"/>
<evidence type="ECO:0008006" key="9">
    <source>
        <dbReference type="Google" id="ProtNLM"/>
    </source>
</evidence>
<evidence type="ECO:0000256" key="6">
    <source>
        <dbReference type="SAM" id="Phobius"/>
    </source>
</evidence>
<dbReference type="EnsemblMetazoa" id="G28284.1">
    <property type="protein sequence ID" value="G28284.1:cds"/>
    <property type="gene ID" value="G28284"/>
</dbReference>
<evidence type="ECO:0000256" key="1">
    <source>
        <dbReference type="ARBA" id="ARBA00004141"/>
    </source>
</evidence>
<feature type="region of interest" description="Disordered" evidence="5">
    <location>
        <begin position="119"/>
        <end position="223"/>
    </location>
</feature>
<protein>
    <recommendedName>
        <fullName evidence="9">Protein SPEC3</fullName>
    </recommendedName>
</protein>
<comment type="subcellular location">
    <subcellularLocation>
        <location evidence="1">Membrane</location>
        <topology evidence="1">Multi-pass membrane protein</topology>
    </subcellularLocation>
</comment>
<keyword evidence="2 6" id="KW-0812">Transmembrane</keyword>
<keyword evidence="3 6" id="KW-1133">Transmembrane helix</keyword>
<dbReference type="AlphaFoldDB" id="A0A8W8LJ57"/>
<evidence type="ECO:0000256" key="3">
    <source>
        <dbReference type="ARBA" id="ARBA00022989"/>
    </source>
</evidence>
<evidence type="ECO:0000256" key="4">
    <source>
        <dbReference type="ARBA" id="ARBA00023136"/>
    </source>
</evidence>
<evidence type="ECO:0000256" key="5">
    <source>
        <dbReference type="SAM" id="MobiDB-lite"/>
    </source>
</evidence>
<keyword evidence="4 6" id="KW-0472">Membrane</keyword>
<dbReference type="Proteomes" id="UP000005408">
    <property type="component" value="Unassembled WGS sequence"/>
</dbReference>
<dbReference type="PANTHER" id="PTHR21676:SF6">
    <property type="entry name" value="PROTEIN STUM"/>
    <property type="match status" value="1"/>
</dbReference>
<evidence type="ECO:0000313" key="8">
    <source>
        <dbReference type="Proteomes" id="UP000005408"/>
    </source>
</evidence>
<organism evidence="7 8">
    <name type="scientific">Magallana gigas</name>
    <name type="common">Pacific oyster</name>
    <name type="synonym">Crassostrea gigas</name>
    <dbReference type="NCBI Taxonomy" id="29159"/>
    <lineage>
        <taxon>Eukaryota</taxon>
        <taxon>Metazoa</taxon>
        <taxon>Spiralia</taxon>
        <taxon>Lophotrochozoa</taxon>
        <taxon>Mollusca</taxon>
        <taxon>Bivalvia</taxon>
        <taxon>Autobranchia</taxon>
        <taxon>Pteriomorphia</taxon>
        <taxon>Ostreida</taxon>
        <taxon>Ostreoidea</taxon>
        <taxon>Ostreidae</taxon>
        <taxon>Magallana</taxon>
    </lineage>
</organism>